<organism evidence="6 7">
    <name type="scientific">Popillia japonica</name>
    <name type="common">Japanese beetle</name>
    <dbReference type="NCBI Taxonomy" id="7064"/>
    <lineage>
        <taxon>Eukaryota</taxon>
        <taxon>Metazoa</taxon>
        <taxon>Ecdysozoa</taxon>
        <taxon>Arthropoda</taxon>
        <taxon>Hexapoda</taxon>
        <taxon>Insecta</taxon>
        <taxon>Pterygota</taxon>
        <taxon>Neoptera</taxon>
        <taxon>Endopterygota</taxon>
        <taxon>Coleoptera</taxon>
        <taxon>Polyphaga</taxon>
        <taxon>Scarabaeiformia</taxon>
        <taxon>Scarabaeidae</taxon>
        <taxon>Rutelinae</taxon>
        <taxon>Popillia</taxon>
    </lineage>
</organism>
<comment type="caution">
    <text evidence="6">The sequence shown here is derived from an EMBL/GenBank/DDBJ whole genome shotgun (WGS) entry which is preliminary data.</text>
</comment>
<sequence>MQRSCPDPIDRKRATTDYSFLYSYLTGTGAHNFSESVTIGFLSAYGQAQVVLGALPLAVDAVNNDTKLLPGRRLRYVAADIGTNPAASGLARSQSSLAARAIRIMTEMRDNGTLAFIGPDDTCSAEALVAAAWNLPMISYMRI</sequence>
<dbReference type="InterPro" id="IPR028082">
    <property type="entry name" value="Peripla_BP_I"/>
</dbReference>
<dbReference type="GO" id="GO:0016020">
    <property type="term" value="C:membrane"/>
    <property type="evidence" value="ECO:0007669"/>
    <property type="project" value="UniProtKB-SubCell"/>
</dbReference>
<evidence type="ECO:0000256" key="3">
    <source>
        <dbReference type="ARBA" id="ARBA00022989"/>
    </source>
</evidence>
<accession>A0AAW1M313</accession>
<evidence type="ECO:0000256" key="4">
    <source>
        <dbReference type="ARBA" id="ARBA00023136"/>
    </source>
</evidence>
<keyword evidence="4" id="KW-0472">Membrane</keyword>
<keyword evidence="6" id="KW-0675">Receptor</keyword>
<comment type="subcellular location">
    <subcellularLocation>
        <location evidence="1">Membrane</location>
    </subcellularLocation>
</comment>
<gene>
    <name evidence="6" type="ORF">QE152_g9153</name>
</gene>
<dbReference type="EMBL" id="JASPKY010000076">
    <property type="protein sequence ID" value="KAK9739346.1"/>
    <property type="molecule type" value="Genomic_DNA"/>
</dbReference>
<feature type="domain" description="Receptor ligand binding region" evidence="5">
    <location>
        <begin position="51"/>
        <end position="141"/>
    </location>
</feature>
<dbReference type="Pfam" id="PF01094">
    <property type="entry name" value="ANF_receptor"/>
    <property type="match status" value="1"/>
</dbReference>
<keyword evidence="3" id="KW-1133">Transmembrane helix</keyword>
<evidence type="ECO:0000313" key="6">
    <source>
        <dbReference type="EMBL" id="KAK9739346.1"/>
    </source>
</evidence>
<name>A0AAW1M313_POPJA</name>
<reference evidence="6 7" key="1">
    <citation type="journal article" date="2024" name="BMC Genomics">
        <title>De novo assembly and annotation of Popillia japonica's genome with initial clues to its potential as an invasive pest.</title>
        <authorList>
            <person name="Cucini C."/>
            <person name="Boschi S."/>
            <person name="Funari R."/>
            <person name="Cardaioli E."/>
            <person name="Iannotti N."/>
            <person name="Marturano G."/>
            <person name="Paoli F."/>
            <person name="Bruttini M."/>
            <person name="Carapelli A."/>
            <person name="Frati F."/>
            <person name="Nardi F."/>
        </authorList>
    </citation>
    <scope>NUCLEOTIDE SEQUENCE [LARGE SCALE GENOMIC DNA]</scope>
    <source>
        <strain evidence="6">DMR45628</strain>
    </source>
</reference>
<keyword evidence="2" id="KW-0812">Transmembrane</keyword>
<protein>
    <submittedName>
        <fullName evidence="6">Receptor family ligand binding region</fullName>
    </submittedName>
</protein>
<keyword evidence="7" id="KW-1185">Reference proteome</keyword>
<evidence type="ECO:0000313" key="7">
    <source>
        <dbReference type="Proteomes" id="UP001458880"/>
    </source>
</evidence>
<dbReference type="AlphaFoldDB" id="A0AAW1M313"/>
<dbReference type="SUPFAM" id="SSF53822">
    <property type="entry name" value="Periplasmic binding protein-like I"/>
    <property type="match status" value="1"/>
</dbReference>
<evidence type="ECO:0000256" key="2">
    <source>
        <dbReference type="ARBA" id="ARBA00022692"/>
    </source>
</evidence>
<dbReference type="Proteomes" id="UP001458880">
    <property type="component" value="Unassembled WGS sequence"/>
</dbReference>
<dbReference type="Gene3D" id="3.40.50.2300">
    <property type="match status" value="1"/>
</dbReference>
<dbReference type="InterPro" id="IPR001828">
    <property type="entry name" value="ANF_lig-bd_rcpt"/>
</dbReference>
<evidence type="ECO:0000256" key="1">
    <source>
        <dbReference type="ARBA" id="ARBA00004370"/>
    </source>
</evidence>
<proteinExistence type="predicted"/>
<evidence type="ECO:0000259" key="5">
    <source>
        <dbReference type="Pfam" id="PF01094"/>
    </source>
</evidence>